<dbReference type="AlphaFoldDB" id="A0A6J4IKT1"/>
<dbReference type="InterPro" id="IPR037108">
    <property type="entry name" value="TM1727-like_C_sf"/>
</dbReference>
<proteinExistence type="predicted"/>
<dbReference type="Gene3D" id="1.10.1040.20">
    <property type="entry name" value="ProC-like, C-terminal domain"/>
    <property type="match status" value="1"/>
</dbReference>
<feature type="domain" description="DUF2520" evidence="1">
    <location>
        <begin position="116"/>
        <end position="224"/>
    </location>
</feature>
<gene>
    <name evidence="2" type="ORF">AVDCRST_MAG20-2562</name>
</gene>
<sequence>MPALCLIGPGRAGRSVSAGLVAAGWELRSVLGRDADLRPAAAGVDLLLIATPDAAIPAVAGAVEPVDQTVVAHLAGAVGLDALAPHRRRASLHPIVSMPGPATDLAGAWFAVAGDPLAARLAADLGGRAHHVADENRVLHHAAATIAANHLVALLGQVDRVAAAAGVPLEAYLALAAGALANVAARGPAAALTGPVRRGDEATVARHLAALDPAERPAYEALADAARRLVPRAGGPAPTTGP</sequence>
<reference evidence="2" key="1">
    <citation type="submission" date="2020-02" db="EMBL/GenBank/DDBJ databases">
        <authorList>
            <person name="Meier V. D."/>
        </authorList>
    </citation>
    <scope>NUCLEOTIDE SEQUENCE</scope>
    <source>
        <strain evidence="2">AVDCRST_MAG20</strain>
    </source>
</reference>
<dbReference type="Pfam" id="PF10728">
    <property type="entry name" value="DUF2520"/>
    <property type="match status" value="1"/>
</dbReference>
<dbReference type="Gene3D" id="3.40.50.720">
    <property type="entry name" value="NAD(P)-binding Rossmann-like Domain"/>
    <property type="match status" value="1"/>
</dbReference>
<dbReference type="SUPFAM" id="SSF51735">
    <property type="entry name" value="NAD(P)-binding Rossmann-fold domains"/>
    <property type="match status" value="1"/>
</dbReference>
<name>A0A6J4IKT1_9ACTN</name>
<dbReference type="InterPro" id="IPR018931">
    <property type="entry name" value="DUF2520"/>
</dbReference>
<evidence type="ECO:0000313" key="2">
    <source>
        <dbReference type="EMBL" id="CAA9255268.1"/>
    </source>
</evidence>
<accession>A0A6J4IKT1</accession>
<dbReference type="PANTHER" id="PTHR40459">
    <property type="entry name" value="CONSERVED HYPOTHETICAL ALANINE AND LEUCINE RICH PROTEIN"/>
    <property type="match status" value="1"/>
</dbReference>
<dbReference type="EMBL" id="CADCSY010000110">
    <property type="protein sequence ID" value="CAA9255268.1"/>
    <property type="molecule type" value="Genomic_DNA"/>
</dbReference>
<dbReference type="SUPFAM" id="SSF48179">
    <property type="entry name" value="6-phosphogluconate dehydrogenase C-terminal domain-like"/>
    <property type="match status" value="1"/>
</dbReference>
<organism evidence="2">
    <name type="scientific">uncultured Acidimicrobiales bacterium</name>
    <dbReference type="NCBI Taxonomy" id="310071"/>
    <lineage>
        <taxon>Bacteria</taxon>
        <taxon>Bacillati</taxon>
        <taxon>Actinomycetota</taxon>
        <taxon>Acidimicrobiia</taxon>
        <taxon>Acidimicrobiales</taxon>
        <taxon>environmental samples</taxon>
    </lineage>
</organism>
<dbReference type="PANTHER" id="PTHR40459:SF1">
    <property type="entry name" value="CONSERVED HYPOTHETICAL ALANINE AND LEUCINE RICH PROTEIN"/>
    <property type="match status" value="1"/>
</dbReference>
<protein>
    <recommendedName>
        <fullName evidence="1">DUF2520 domain-containing protein</fullName>
    </recommendedName>
</protein>
<dbReference type="InterPro" id="IPR008927">
    <property type="entry name" value="6-PGluconate_DH-like_C_sf"/>
</dbReference>
<dbReference type="InterPro" id="IPR036291">
    <property type="entry name" value="NAD(P)-bd_dom_sf"/>
</dbReference>
<evidence type="ECO:0000259" key="1">
    <source>
        <dbReference type="Pfam" id="PF10728"/>
    </source>
</evidence>